<keyword evidence="1" id="KW-0560">Oxidoreductase</keyword>
<dbReference type="STRING" id="1453999.AW06_003953"/>
<dbReference type="InterPro" id="IPR019752">
    <property type="entry name" value="Pyrv/ketoisovalerate_OxRed_cat"/>
</dbReference>
<dbReference type="NCBIfam" id="NF005322">
    <property type="entry name" value="PRK06853.1-2"/>
    <property type="match status" value="1"/>
</dbReference>
<evidence type="ECO:0000313" key="4">
    <source>
        <dbReference type="Proteomes" id="UP000021315"/>
    </source>
</evidence>
<dbReference type="Pfam" id="PF01558">
    <property type="entry name" value="POR"/>
    <property type="match status" value="1"/>
</dbReference>
<name>A0A080M1E8_9PROT</name>
<evidence type="ECO:0000313" key="3">
    <source>
        <dbReference type="EMBL" id="KFB75097.1"/>
    </source>
</evidence>
<evidence type="ECO:0000256" key="1">
    <source>
        <dbReference type="ARBA" id="ARBA00023002"/>
    </source>
</evidence>
<dbReference type="Gene3D" id="3.40.920.10">
    <property type="entry name" value="Pyruvate-ferredoxin oxidoreductase, PFOR, domain III"/>
    <property type="match status" value="1"/>
</dbReference>
<proteinExistence type="predicted"/>
<dbReference type="AlphaFoldDB" id="A0A080M1E8"/>
<dbReference type="PANTHER" id="PTHR43854">
    <property type="entry name" value="INDOLEPYRUVATE OXIDOREDUCTASE SUBUNIT IORB"/>
    <property type="match status" value="1"/>
</dbReference>
<gene>
    <name evidence="3" type="ORF">AW06_003953</name>
</gene>
<keyword evidence="4" id="KW-1185">Reference proteome</keyword>
<comment type="caution">
    <text evidence="3">The sequence shown here is derived from an EMBL/GenBank/DDBJ whole genome shotgun (WGS) entry which is preliminary data.</text>
</comment>
<evidence type="ECO:0000259" key="2">
    <source>
        <dbReference type="Pfam" id="PF01558"/>
    </source>
</evidence>
<dbReference type="PANTHER" id="PTHR43854:SF1">
    <property type="entry name" value="INDOLEPYRUVATE OXIDOREDUCTASE SUBUNIT IORB"/>
    <property type="match status" value="1"/>
</dbReference>
<accession>A0A080M1E8</accession>
<protein>
    <submittedName>
        <fullName evidence="3">Indolepyruvate oxidoreductase subunit beta</fullName>
    </submittedName>
</protein>
<sequence>MSEMSRFNTTNILVVGTGGQGVMTATEILAEAAIALGHDVKKTEVAGMAQRGGVVSSHLRFGAKVLSPQITPGTADVLLGFEAAEAMRWRHMLRPEGLVLMNTGRLVPPIVELGLYDYPDDPVTAMRAAGTQVFSFDASRIAQELGDIRLGNTVMLGAISDHLPFPAEVLEGCILKRFAHKKATLVELNQRAFAAGRAAAEAAAKAEADAGCHLLP</sequence>
<dbReference type="Proteomes" id="UP000021315">
    <property type="component" value="Unassembled WGS sequence"/>
</dbReference>
<reference evidence="3" key="1">
    <citation type="submission" date="2014-02" db="EMBL/GenBank/DDBJ databases">
        <title>Expanding our view of genomic diversity in Candidatus Accumulibacter clades.</title>
        <authorList>
            <person name="Skennerton C.T."/>
            <person name="Barr J.J."/>
            <person name="Slater F.R."/>
            <person name="Bond P.L."/>
            <person name="Tyson G.W."/>
        </authorList>
    </citation>
    <scope>NUCLEOTIDE SEQUENCE [LARGE SCALE GENOMIC DNA]</scope>
</reference>
<dbReference type="InterPro" id="IPR052198">
    <property type="entry name" value="IorB_Oxidoreductase"/>
</dbReference>
<dbReference type="InterPro" id="IPR002869">
    <property type="entry name" value="Pyrv_flavodox_OxRed_cen"/>
</dbReference>
<dbReference type="RefSeq" id="WP_273704853.1">
    <property type="nucleotide sequence ID" value="NZ_JDST02000107.1"/>
</dbReference>
<dbReference type="GO" id="GO:0016903">
    <property type="term" value="F:oxidoreductase activity, acting on the aldehyde or oxo group of donors"/>
    <property type="evidence" value="ECO:0007669"/>
    <property type="project" value="InterPro"/>
</dbReference>
<dbReference type="SUPFAM" id="SSF53323">
    <property type="entry name" value="Pyruvate-ferredoxin oxidoreductase, PFOR, domain III"/>
    <property type="match status" value="1"/>
</dbReference>
<feature type="domain" description="Pyruvate/ketoisovalerate oxidoreductase catalytic" evidence="2">
    <location>
        <begin position="18"/>
        <end position="197"/>
    </location>
</feature>
<organism evidence="3 4">
    <name type="scientific">Candidatus Accumulibacter cognatus</name>
    <dbReference type="NCBI Taxonomy" id="2954383"/>
    <lineage>
        <taxon>Bacteria</taxon>
        <taxon>Pseudomonadati</taxon>
        <taxon>Pseudomonadota</taxon>
        <taxon>Betaproteobacteria</taxon>
        <taxon>Candidatus Accumulibacter</taxon>
    </lineage>
</organism>
<dbReference type="EMBL" id="JDST02000107">
    <property type="protein sequence ID" value="KFB75097.1"/>
    <property type="molecule type" value="Genomic_DNA"/>
</dbReference>